<dbReference type="Proteomes" id="UP001168528">
    <property type="component" value="Unassembled WGS sequence"/>
</dbReference>
<gene>
    <name evidence="3" type="ORF">Q0590_29595</name>
</gene>
<dbReference type="EMBL" id="JAUKPO010000030">
    <property type="protein sequence ID" value="MDO1450466.1"/>
    <property type="molecule type" value="Genomic_DNA"/>
</dbReference>
<dbReference type="InterPro" id="IPR015915">
    <property type="entry name" value="Kelch-typ_b-propeller"/>
</dbReference>
<keyword evidence="1" id="KW-0732">Signal</keyword>
<dbReference type="InterPro" id="IPR002126">
    <property type="entry name" value="Cadherin-like_dom"/>
</dbReference>
<dbReference type="InterPro" id="IPR006652">
    <property type="entry name" value="Kelch_1"/>
</dbReference>
<dbReference type="SMART" id="SM00112">
    <property type="entry name" value="CA"/>
    <property type="match status" value="1"/>
</dbReference>
<organism evidence="3 4">
    <name type="scientific">Rhodocytophaga aerolata</name>
    <dbReference type="NCBI Taxonomy" id="455078"/>
    <lineage>
        <taxon>Bacteria</taxon>
        <taxon>Pseudomonadati</taxon>
        <taxon>Bacteroidota</taxon>
        <taxon>Cytophagia</taxon>
        <taxon>Cytophagales</taxon>
        <taxon>Rhodocytophagaceae</taxon>
        <taxon>Rhodocytophaga</taxon>
    </lineage>
</organism>
<dbReference type="Pfam" id="PF01344">
    <property type="entry name" value="Kelch_1"/>
    <property type="match status" value="1"/>
</dbReference>
<dbReference type="Gene3D" id="2.60.40.60">
    <property type="entry name" value="Cadherins"/>
    <property type="match status" value="1"/>
</dbReference>
<accession>A0ABT8REB6</accession>
<dbReference type="Pfam" id="PF13205">
    <property type="entry name" value="Big_5"/>
    <property type="match status" value="1"/>
</dbReference>
<dbReference type="Gene3D" id="2.120.10.80">
    <property type="entry name" value="Kelch-type beta propeller"/>
    <property type="match status" value="2"/>
</dbReference>
<protein>
    <submittedName>
        <fullName evidence="3">Kelch repeat-containing protein</fullName>
    </submittedName>
</protein>
<dbReference type="Pfam" id="PF24681">
    <property type="entry name" value="Kelch_KLHDC2_KLHL20_DRC7"/>
    <property type="match status" value="1"/>
</dbReference>
<evidence type="ECO:0000313" key="4">
    <source>
        <dbReference type="Proteomes" id="UP001168528"/>
    </source>
</evidence>
<reference evidence="3" key="1">
    <citation type="submission" date="2023-07" db="EMBL/GenBank/DDBJ databases">
        <title>The genome sequence of Rhodocytophaga aerolata KACC 12507.</title>
        <authorList>
            <person name="Zhang X."/>
        </authorList>
    </citation>
    <scope>NUCLEOTIDE SEQUENCE</scope>
    <source>
        <strain evidence="3">KACC 12507</strain>
    </source>
</reference>
<dbReference type="SMART" id="SM00612">
    <property type="entry name" value="Kelch"/>
    <property type="match status" value="5"/>
</dbReference>
<feature type="domain" description="Cadherin" evidence="2">
    <location>
        <begin position="164"/>
        <end position="255"/>
    </location>
</feature>
<dbReference type="PANTHER" id="PTHR46773:SF5">
    <property type="entry name" value="OS04G0487100 PROTEIN"/>
    <property type="match status" value="1"/>
</dbReference>
<dbReference type="PROSITE" id="PS50268">
    <property type="entry name" value="CADHERIN_2"/>
    <property type="match status" value="1"/>
</dbReference>
<proteinExistence type="predicted"/>
<dbReference type="InterPro" id="IPR032812">
    <property type="entry name" value="SbsA_Ig"/>
</dbReference>
<dbReference type="SUPFAM" id="SSF117281">
    <property type="entry name" value="Kelch motif"/>
    <property type="match status" value="2"/>
</dbReference>
<comment type="caution">
    <text evidence="3">The sequence shown here is derived from an EMBL/GenBank/DDBJ whole genome shotgun (WGS) entry which is preliminary data.</text>
</comment>
<dbReference type="SUPFAM" id="SSF49313">
    <property type="entry name" value="Cadherin-like"/>
    <property type="match status" value="1"/>
</dbReference>
<dbReference type="CDD" id="cd11304">
    <property type="entry name" value="Cadherin_repeat"/>
    <property type="match status" value="1"/>
</dbReference>
<evidence type="ECO:0000256" key="1">
    <source>
        <dbReference type="ARBA" id="ARBA00022729"/>
    </source>
</evidence>
<name>A0ABT8REB6_9BACT</name>
<dbReference type="InterPro" id="IPR053256">
    <property type="entry name" value="Kelch_repeat-containing"/>
</dbReference>
<keyword evidence="4" id="KW-1185">Reference proteome</keyword>
<dbReference type="RefSeq" id="WP_302041266.1">
    <property type="nucleotide sequence ID" value="NZ_JAUKPO010000030.1"/>
</dbReference>
<feature type="non-terminal residue" evidence="3">
    <location>
        <position position="898"/>
    </location>
</feature>
<dbReference type="Pfam" id="PF00028">
    <property type="entry name" value="Cadherin"/>
    <property type="match status" value="1"/>
</dbReference>
<dbReference type="PANTHER" id="PTHR46773">
    <property type="match status" value="1"/>
</dbReference>
<evidence type="ECO:0000313" key="3">
    <source>
        <dbReference type="EMBL" id="MDO1450466.1"/>
    </source>
</evidence>
<dbReference type="InterPro" id="IPR015919">
    <property type="entry name" value="Cadherin-like_sf"/>
</dbReference>
<sequence length="898" mass="93970">MTVGMLYGAKQLMLANNSFATSSSGMPGLKGSWLMPVADVSKPIAFLTPSIASTNVSISSNLELEFDEPVFKGSGQIILKYGSNSQTIDVGSNLVSIVNGNKVIINPADFPYSTTIGVVVPATAFRDAANNFFDGTTENNWNFTTHASNRAPVFGSSATSPVFGSSSFTATLPDNVSLGTPAGTGIVTATDPDGDALVYSIVSGNTNGAFAINSSTGALTVNKRLNYHTKSAYSIVVKVTDPQGLTAQATVLLTIVPGILVEDFSAINWTTVASQQYSVSEQQGEVVNGKLYTFGGFDSQKSTFTPTSRSYQFDPVANQWTSIANLPYLPNGIGSDGKTYGGVTHAGITNDGTDIYFAGGYTSNASGTGQIFGTKQVWKYTVGSNTYTRLPDLPVDISAGQMEYVNGKLHHIGGTNVARTEDLASHYVLDLDNLAAGWQTLAPLPNPRQHAGSTVFEGKIYFIGGQNGHDSNLTTRTLVHMYDPATNTWTQRANLPTPTGTNGRGHITSSVVVAGKRIIVLGGETVHSTGRTDMVSAYTPATNTWQNLTPMPAVRSSGVAAFIGGNLYYSGGSTNITFKGVPVPENTNTNTCSPISTLPCPQVVVSLASPFVLEFNTNAGGLLDKNNLGTGFTMVDAPSARLAVDGPVFNSTIPGYEPSRLEVAGGQLKLTSNRGLAFRTPGTSATQSVRTNSQINALGVGVNASAQKLTIETTLVNPVMGTTTGQQAGLWYGLDEDNFVKLVAVDGKIEFRREVNGLSSTASPNPDQQITTAIAAIATSAVKLRLLLDPTTGTIQGFYTVGAGVEVQMGGAGFGFAIPALIAGKTLGSVANISFAGIYTSHRNAGDVNTTLATPPVYSFENFKLEAFTSGTNTLTFTPSSLTFSVPVDGTVTAQKAT</sequence>
<evidence type="ECO:0000259" key="2">
    <source>
        <dbReference type="PROSITE" id="PS50268"/>
    </source>
</evidence>